<dbReference type="InterPro" id="IPR001173">
    <property type="entry name" value="Glyco_trans_2-like"/>
</dbReference>
<dbReference type="SUPFAM" id="SSF53448">
    <property type="entry name" value="Nucleotide-diphospho-sugar transferases"/>
    <property type="match status" value="1"/>
</dbReference>
<gene>
    <name evidence="2" type="ORF">HDF16_001965</name>
</gene>
<dbReference type="EMBL" id="JACHIP010000002">
    <property type="protein sequence ID" value="MBB5057280.1"/>
    <property type="molecule type" value="Genomic_DNA"/>
</dbReference>
<dbReference type="GO" id="GO:0016740">
    <property type="term" value="F:transferase activity"/>
    <property type="evidence" value="ECO:0007669"/>
    <property type="project" value="UniProtKB-KW"/>
</dbReference>
<dbReference type="InterPro" id="IPR029044">
    <property type="entry name" value="Nucleotide-diphossugar_trans"/>
</dbReference>
<accession>A0A7W7ZCA3</accession>
<organism evidence="2 3">
    <name type="scientific">Granulicella aggregans</name>
    <dbReference type="NCBI Taxonomy" id="474949"/>
    <lineage>
        <taxon>Bacteria</taxon>
        <taxon>Pseudomonadati</taxon>
        <taxon>Acidobacteriota</taxon>
        <taxon>Terriglobia</taxon>
        <taxon>Terriglobales</taxon>
        <taxon>Acidobacteriaceae</taxon>
        <taxon>Granulicella</taxon>
    </lineage>
</organism>
<dbReference type="Proteomes" id="UP000540989">
    <property type="component" value="Unassembled WGS sequence"/>
</dbReference>
<comment type="caution">
    <text evidence="2">The sequence shown here is derived from an EMBL/GenBank/DDBJ whole genome shotgun (WGS) entry which is preliminary data.</text>
</comment>
<evidence type="ECO:0000313" key="3">
    <source>
        <dbReference type="Proteomes" id="UP000540989"/>
    </source>
</evidence>
<evidence type="ECO:0000259" key="1">
    <source>
        <dbReference type="Pfam" id="PF00535"/>
    </source>
</evidence>
<keyword evidence="2" id="KW-0808">Transferase</keyword>
<sequence>MTPAKVERPLDPQLAVLIRVKNEISALPEFWRRLSSQTILSRTEVIFLDSGSTDGTLDFLLGLPVCVYEISPSDFQFGRSCNQLISVSQAQILVLLSGHVLLEQHDALERLFEKLVEHEHAAAYMRQVPNTLWGASAYEKAFLAKRFAPEKSKAIELHEPLGFSNSASGLTRAAWQRNPFPEIGASEDFIWAKRHLSLGGKLFYLPSVTVMHSHRESPDAVFQRVRLNVRARKKTGSYLEASYYFSGILLSLILKGTAFREAWQYAEAHARAYLPQGS</sequence>
<keyword evidence="3" id="KW-1185">Reference proteome</keyword>
<dbReference type="RefSeq" id="WP_184215898.1">
    <property type="nucleotide sequence ID" value="NZ_JACHIP010000002.1"/>
</dbReference>
<name>A0A7W7ZCA3_9BACT</name>
<dbReference type="AlphaFoldDB" id="A0A7W7ZCA3"/>
<protein>
    <submittedName>
        <fullName evidence="2">Glycosyltransferase involved in cell wall biosynthesis</fullName>
    </submittedName>
</protein>
<feature type="domain" description="Glycosyltransferase 2-like" evidence="1">
    <location>
        <begin position="16"/>
        <end position="126"/>
    </location>
</feature>
<reference evidence="2 3" key="1">
    <citation type="submission" date="2020-08" db="EMBL/GenBank/DDBJ databases">
        <title>Genomic Encyclopedia of Type Strains, Phase IV (KMG-V): Genome sequencing to study the core and pangenomes of soil and plant-associated prokaryotes.</title>
        <authorList>
            <person name="Whitman W."/>
        </authorList>
    </citation>
    <scope>NUCLEOTIDE SEQUENCE [LARGE SCALE GENOMIC DNA]</scope>
    <source>
        <strain evidence="2 3">M8UP14</strain>
    </source>
</reference>
<evidence type="ECO:0000313" key="2">
    <source>
        <dbReference type="EMBL" id="MBB5057280.1"/>
    </source>
</evidence>
<proteinExistence type="predicted"/>
<dbReference type="Pfam" id="PF00535">
    <property type="entry name" value="Glycos_transf_2"/>
    <property type="match status" value="1"/>
</dbReference>
<dbReference type="Gene3D" id="3.90.550.10">
    <property type="entry name" value="Spore Coat Polysaccharide Biosynthesis Protein SpsA, Chain A"/>
    <property type="match status" value="1"/>
</dbReference>
<dbReference type="CDD" id="cd00761">
    <property type="entry name" value="Glyco_tranf_GTA_type"/>
    <property type="match status" value="1"/>
</dbReference>